<dbReference type="EMBL" id="CAJVPZ010002910">
    <property type="protein sequence ID" value="CAG8521162.1"/>
    <property type="molecule type" value="Genomic_DNA"/>
</dbReference>
<keyword evidence="3" id="KW-1185">Reference proteome</keyword>
<dbReference type="OrthoDB" id="2441501at2759"/>
<dbReference type="AlphaFoldDB" id="A0A9N9FBA1"/>
<comment type="caution">
    <text evidence="2">The sequence shown here is derived from an EMBL/GenBank/DDBJ whole genome shotgun (WGS) entry which is preliminary data.</text>
</comment>
<name>A0A9N9FBA1_9GLOM</name>
<evidence type="ECO:0000256" key="1">
    <source>
        <dbReference type="SAM" id="MobiDB-lite"/>
    </source>
</evidence>
<feature type="region of interest" description="Disordered" evidence="1">
    <location>
        <begin position="13"/>
        <end position="38"/>
    </location>
</feature>
<sequence>MANKDLYQFIKSISQGENSQGENSQDENSQSENFQGENLQESVQKNLPDDHLQKFGISLTKECGAFWAHAKSVDLEEHLALDCLDEWTDPSRKSLWNFVIHTSTGREYLWKLVDLSNQSHTGEILQDLARIAGCLWTRMVDSKIKKGDLEILKAQLRKYACNEEPYNRSYVSSVDSLTRWWKTTSDVQDQDLEIENLIILNDIGSNNNEDDINDDNNLDEELNSNEIEEFDENKFGAEFESIVGESEIDDQNL</sequence>
<evidence type="ECO:0000313" key="3">
    <source>
        <dbReference type="Proteomes" id="UP000789396"/>
    </source>
</evidence>
<gene>
    <name evidence="2" type="ORF">RFULGI_LOCUS3356</name>
</gene>
<protein>
    <submittedName>
        <fullName evidence="2">9721_t:CDS:1</fullName>
    </submittedName>
</protein>
<proteinExistence type="predicted"/>
<dbReference type="Proteomes" id="UP000789396">
    <property type="component" value="Unassembled WGS sequence"/>
</dbReference>
<organism evidence="2 3">
    <name type="scientific">Racocetra fulgida</name>
    <dbReference type="NCBI Taxonomy" id="60492"/>
    <lineage>
        <taxon>Eukaryota</taxon>
        <taxon>Fungi</taxon>
        <taxon>Fungi incertae sedis</taxon>
        <taxon>Mucoromycota</taxon>
        <taxon>Glomeromycotina</taxon>
        <taxon>Glomeromycetes</taxon>
        <taxon>Diversisporales</taxon>
        <taxon>Gigasporaceae</taxon>
        <taxon>Racocetra</taxon>
    </lineage>
</organism>
<reference evidence="2" key="1">
    <citation type="submission" date="2021-06" db="EMBL/GenBank/DDBJ databases">
        <authorList>
            <person name="Kallberg Y."/>
            <person name="Tangrot J."/>
            <person name="Rosling A."/>
        </authorList>
    </citation>
    <scope>NUCLEOTIDE SEQUENCE</scope>
    <source>
        <strain evidence="2">IN212</strain>
    </source>
</reference>
<evidence type="ECO:0000313" key="2">
    <source>
        <dbReference type="EMBL" id="CAG8521162.1"/>
    </source>
</evidence>
<accession>A0A9N9FBA1</accession>